<feature type="region of interest" description="Disordered" evidence="1">
    <location>
        <begin position="211"/>
        <end position="235"/>
    </location>
</feature>
<accession>A0A0B4H802</accession>
<dbReference type="Proteomes" id="UP000031192">
    <property type="component" value="Unassembled WGS sequence"/>
</dbReference>
<organism evidence="2 3">
    <name type="scientific">Metarhizium guizhouense (strain ARSEF 977)</name>
    <dbReference type="NCBI Taxonomy" id="1276136"/>
    <lineage>
        <taxon>Eukaryota</taxon>
        <taxon>Fungi</taxon>
        <taxon>Dikarya</taxon>
        <taxon>Ascomycota</taxon>
        <taxon>Pezizomycotina</taxon>
        <taxon>Sordariomycetes</taxon>
        <taxon>Hypocreomycetidae</taxon>
        <taxon>Hypocreales</taxon>
        <taxon>Clavicipitaceae</taxon>
        <taxon>Metarhizium</taxon>
    </lineage>
</organism>
<evidence type="ECO:0000313" key="3">
    <source>
        <dbReference type="Proteomes" id="UP000031192"/>
    </source>
</evidence>
<sequence length="622" mass="69572">MARKKTKSKHTAHPNYNVKIWDDGDRLELLAYLNWCIQAEVDFETTAVDHLRETTGKDFSVQQIEGKLRREWTNFGKTDSFEHVYRIGTAAFLSAGEEEDKRIGDIVIRLGPPPVLRYDLRSSLSRFNTRSHTLSTVPSVRGTPVSAPTPKQASHLLGISHPNDSQKSPNQRKNIGTPVRFMTPDVSHSSSHGLAHEVCSGVFKEEGSELAPISSVNNSDRELSDSSSLSINKDNGSQVSTQAQFLDMKAKLESTQADLLKQEAYVFTLRNRLSETRSELEAMHNHNQGASVDLHKLQQEIHHLKGCLQEQDRLLNHLTPLRTEKVGVPAVNVQKHYDALSQEIHDSCSFVGDVDPNERLPRQLDHSHKSAEGWAKRVSNWTLEHLIAYTKSKGIPMDKACASLIGAAILELVFEPVFPEVLALESPLLHQYRRQIFTKEGPQALRELDHVALKCLTSEEYFKSELIPEKAKSLAVFTLQNLQFFLPLGSEIPAHLTRGCLNDLSADLVNPLIRAINLKVSFDLSMARLKFIYFKPGDAFNANIMKRDISQPVNPYNTCQDSQQGIKICLLPALYALPAGNYDKTMEDSIKQFSASCNDSFTEGRGNDLESSVLMAKAIVIV</sequence>
<dbReference type="HOGENOM" id="CLU_030197_0_0_1"/>
<gene>
    <name evidence="2" type="ORF">MGU_01453</name>
</gene>
<dbReference type="AlphaFoldDB" id="A0A0B4H802"/>
<reference evidence="2 3" key="1">
    <citation type="journal article" date="2014" name="Proc. Natl. Acad. Sci. U.S.A.">
        <title>Trajectory and genomic determinants of fungal-pathogen speciation and host adaptation.</title>
        <authorList>
            <person name="Hu X."/>
            <person name="Xiao G."/>
            <person name="Zheng P."/>
            <person name="Shang Y."/>
            <person name="Su Y."/>
            <person name="Zhang X."/>
            <person name="Liu X."/>
            <person name="Zhan S."/>
            <person name="St Leger R.J."/>
            <person name="Wang C."/>
        </authorList>
    </citation>
    <scope>NUCLEOTIDE SEQUENCE [LARGE SCALE GENOMIC DNA]</scope>
    <source>
        <strain evidence="2 3">ARSEF 977</strain>
    </source>
</reference>
<protein>
    <submittedName>
        <fullName evidence="2">Uncharacterized protein</fullName>
    </submittedName>
</protein>
<name>A0A0B4H802_METGA</name>
<feature type="compositionally biased region" description="Polar residues" evidence="1">
    <location>
        <begin position="162"/>
        <end position="174"/>
    </location>
</feature>
<comment type="caution">
    <text evidence="2">The sequence shown here is derived from an EMBL/GenBank/DDBJ whole genome shotgun (WGS) entry which is preliminary data.</text>
</comment>
<keyword evidence="3" id="KW-1185">Reference proteome</keyword>
<feature type="region of interest" description="Disordered" evidence="1">
    <location>
        <begin position="134"/>
        <end position="174"/>
    </location>
</feature>
<proteinExistence type="predicted"/>
<evidence type="ECO:0000313" key="2">
    <source>
        <dbReference type="EMBL" id="KID91483.1"/>
    </source>
</evidence>
<dbReference type="EMBL" id="AZNH01000003">
    <property type="protein sequence ID" value="KID91483.1"/>
    <property type="molecule type" value="Genomic_DNA"/>
</dbReference>
<evidence type="ECO:0000256" key="1">
    <source>
        <dbReference type="SAM" id="MobiDB-lite"/>
    </source>
</evidence>